<dbReference type="SUPFAM" id="SSF52058">
    <property type="entry name" value="L domain-like"/>
    <property type="match status" value="1"/>
</dbReference>
<dbReference type="Gene3D" id="3.80.20.20">
    <property type="entry name" value="Receptor L-domain"/>
    <property type="match status" value="1"/>
</dbReference>
<dbReference type="PANTHER" id="PTHR21662:SF59">
    <property type="entry name" value="RECEPTOR PROTEIN-TYROSINE KINASE"/>
    <property type="match status" value="1"/>
</dbReference>
<accession>A0ABR1DTN2</accession>
<gene>
    <name evidence="1" type="primary">Necator_chrV.g17658</name>
    <name evidence="1" type="ORF">RB195_012868</name>
</gene>
<proteinExistence type="predicted"/>
<dbReference type="PANTHER" id="PTHR21662">
    <property type="entry name" value="RECEPTOR PROTEIN-TYROSINE KINASE"/>
    <property type="match status" value="1"/>
</dbReference>
<name>A0ABR1DTN2_NECAM</name>
<organism evidence="1 2">
    <name type="scientific">Necator americanus</name>
    <name type="common">Human hookworm</name>
    <dbReference type="NCBI Taxonomy" id="51031"/>
    <lineage>
        <taxon>Eukaryota</taxon>
        <taxon>Metazoa</taxon>
        <taxon>Ecdysozoa</taxon>
        <taxon>Nematoda</taxon>
        <taxon>Chromadorea</taxon>
        <taxon>Rhabditida</taxon>
        <taxon>Rhabditina</taxon>
        <taxon>Rhabditomorpha</taxon>
        <taxon>Strongyloidea</taxon>
        <taxon>Ancylostomatidae</taxon>
        <taxon>Bunostominae</taxon>
        <taxon>Necator</taxon>
    </lineage>
</organism>
<reference evidence="1 2" key="1">
    <citation type="submission" date="2023-08" db="EMBL/GenBank/DDBJ databases">
        <title>A Necator americanus chromosomal reference genome.</title>
        <authorList>
            <person name="Ilik V."/>
            <person name="Petrzelkova K.J."/>
            <person name="Pardy F."/>
            <person name="Fuh T."/>
            <person name="Niatou-Singa F.S."/>
            <person name="Gouil Q."/>
            <person name="Baker L."/>
            <person name="Ritchie M.E."/>
            <person name="Jex A.R."/>
            <person name="Gazzola D."/>
            <person name="Li H."/>
            <person name="Toshio Fujiwara R."/>
            <person name="Zhan B."/>
            <person name="Aroian R.V."/>
            <person name="Pafco B."/>
            <person name="Schwarz E.M."/>
        </authorList>
    </citation>
    <scope>NUCLEOTIDE SEQUENCE [LARGE SCALE GENOMIC DNA]</scope>
    <source>
        <strain evidence="1 2">Aroian</strain>
        <tissue evidence="1">Whole animal</tissue>
    </source>
</reference>
<dbReference type="EMBL" id="JAVFWL010000005">
    <property type="protein sequence ID" value="KAK6753533.1"/>
    <property type="molecule type" value="Genomic_DNA"/>
</dbReference>
<dbReference type="InterPro" id="IPR036941">
    <property type="entry name" value="Rcpt_L-dom_sf"/>
</dbReference>
<comment type="caution">
    <text evidence="1">The sequence shown here is derived from an EMBL/GenBank/DDBJ whole genome shotgun (WGS) entry which is preliminary data.</text>
</comment>
<sequence length="329" mass="36358">MNGPVGGDCTENCGRIYITGTHGNAGDFAKCRTASSLYITGSNLSTLSDFGQLRKISQTEDDECDMEVLLEAASTVGHVKNQKVNTPCVTLNGDLVINSSTNEALQSVIMGIRYIHGGISMVDTSWSELRLPSLETIDSNEDRSPSKIRIRPLKESLHESEEIRISGGVFVYGIVDYGKGDVGIEIRNNRNLTKIIIPFLRAILSTGKHANIIDNLKLRIDYALEERLLLTRMRKGSEENRLEIKTSPCVINETESLISLASCRNVVGDIIITAANSEISILENLAFFVTAPILIEDNKQLVDIDLGIHRVRSTLRKPLEIKDALEFRE</sequence>
<evidence type="ECO:0000313" key="2">
    <source>
        <dbReference type="Proteomes" id="UP001303046"/>
    </source>
</evidence>
<dbReference type="InterPro" id="IPR053079">
    <property type="entry name" value="SPS2_domain"/>
</dbReference>
<keyword evidence="2" id="KW-1185">Reference proteome</keyword>
<protein>
    <submittedName>
        <fullName evidence="1">Uncharacterized protein</fullName>
    </submittedName>
</protein>
<evidence type="ECO:0000313" key="1">
    <source>
        <dbReference type="EMBL" id="KAK6753533.1"/>
    </source>
</evidence>
<dbReference type="Proteomes" id="UP001303046">
    <property type="component" value="Unassembled WGS sequence"/>
</dbReference>